<evidence type="ECO:0000313" key="3">
    <source>
        <dbReference type="Proteomes" id="UP000187046"/>
    </source>
</evidence>
<organism evidence="2 3">
    <name type="scientific">Bacillus haynesii</name>
    <dbReference type="NCBI Taxonomy" id="1925021"/>
    <lineage>
        <taxon>Bacteria</taxon>
        <taxon>Bacillati</taxon>
        <taxon>Bacillota</taxon>
        <taxon>Bacilli</taxon>
        <taxon>Bacillales</taxon>
        <taxon>Bacillaceae</taxon>
        <taxon>Bacillus</taxon>
    </lineage>
</organism>
<feature type="domain" description="NAD(P)-binding" evidence="1">
    <location>
        <begin position="16"/>
        <end position="205"/>
    </location>
</feature>
<gene>
    <name evidence="2" type="ORF">BTA31_17015</name>
</gene>
<dbReference type="PANTHER" id="PTHR43355">
    <property type="entry name" value="FLAVIN REDUCTASE (NADPH)"/>
    <property type="match status" value="1"/>
</dbReference>
<dbReference type="Gene3D" id="3.40.50.720">
    <property type="entry name" value="NAD(P)-binding Rossmann-like Domain"/>
    <property type="match status" value="1"/>
</dbReference>
<comment type="caution">
    <text evidence="2">The sequence shown here is derived from an EMBL/GenBank/DDBJ whole genome shotgun (WGS) entry which is preliminary data.</text>
</comment>
<dbReference type="EMBL" id="MRBL01000019">
    <property type="protein sequence ID" value="OMI25786.1"/>
    <property type="molecule type" value="Genomic_DNA"/>
</dbReference>
<dbReference type="InterPro" id="IPR016040">
    <property type="entry name" value="NAD(P)-bd_dom"/>
</dbReference>
<dbReference type="InterPro" id="IPR036291">
    <property type="entry name" value="NAD(P)-bd_dom_sf"/>
</dbReference>
<dbReference type="Pfam" id="PF13460">
    <property type="entry name" value="NAD_binding_10"/>
    <property type="match status" value="1"/>
</dbReference>
<accession>A0ABX3I257</accession>
<name>A0ABX3I257_9BACI</name>
<dbReference type="Proteomes" id="UP000187046">
    <property type="component" value="Unassembled WGS sequence"/>
</dbReference>
<sequence>MIDPMGVIMLKIALFGGTGRVGQAFLNFVEEDGHHHSVYALVRRTEGALIPDKCCQALTGNARNQHDAESLIKDCDIVVSCLNTDGDDTLTVSIEHMINAMNVHRIKRLITIGTAGILNARQNPALYRFETNESKRRSTRAAQEHARVYERLRESDLDWTIVCPTYLPDGPALKTYRFERDVLPLGGKEISTGDTAHFLFTQLESDQFVKARVGLAY</sequence>
<evidence type="ECO:0000259" key="1">
    <source>
        <dbReference type="Pfam" id="PF13460"/>
    </source>
</evidence>
<dbReference type="PANTHER" id="PTHR43355:SF2">
    <property type="entry name" value="FLAVIN REDUCTASE (NADPH)"/>
    <property type="match status" value="1"/>
</dbReference>
<reference evidence="2 3" key="1">
    <citation type="submission" date="2016-12" db="EMBL/GenBank/DDBJ databases">
        <title>Bacillus phylogenomics.</title>
        <authorList>
            <person name="Dunlap C."/>
        </authorList>
    </citation>
    <scope>NUCLEOTIDE SEQUENCE [LARGE SCALE GENOMIC DNA]</scope>
    <source>
        <strain evidence="2 3">NRRL B-41327</strain>
    </source>
</reference>
<keyword evidence="3" id="KW-1185">Reference proteome</keyword>
<dbReference type="SUPFAM" id="SSF51735">
    <property type="entry name" value="NAD(P)-binding Rossmann-fold domains"/>
    <property type="match status" value="1"/>
</dbReference>
<protein>
    <recommendedName>
        <fullName evidence="1">NAD(P)-binding domain-containing protein</fullName>
    </recommendedName>
</protein>
<proteinExistence type="predicted"/>
<evidence type="ECO:0000313" key="2">
    <source>
        <dbReference type="EMBL" id="OMI25786.1"/>
    </source>
</evidence>
<dbReference type="InterPro" id="IPR051606">
    <property type="entry name" value="Polyketide_Oxido-like"/>
</dbReference>